<dbReference type="OrthoDB" id="9790411at2"/>
<dbReference type="GO" id="GO:0005737">
    <property type="term" value="C:cytoplasm"/>
    <property type="evidence" value="ECO:0007669"/>
    <property type="project" value="UniProtKB-SubCell"/>
</dbReference>
<dbReference type="CDD" id="cd07914">
    <property type="entry name" value="IGPD"/>
    <property type="match status" value="1"/>
</dbReference>
<dbReference type="RefSeq" id="WP_095133174.1">
    <property type="nucleotide sequence ID" value="NZ_NIBG01000006.1"/>
</dbReference>
<dbReference type="NCBIfam" id="NF002107">
    <property type="entry name" value="PRK00951.1-2"/>
    <property type="match status" value="1"/>
</dbReference>
<dbReference type="Proteomes" id="UP000216024">
    <property type="component" value="Unassembled WGS sequence"/>
</dbReference>
<dbReference type="PROSITE" id="PS00955">
    <property type="entry name" value="IGP_DEHYDRATASE_2"/>
    <property type="match status" value="1"/>
</dbReference>
<evidence type="ECO:0000256" key="6">
    <source>
        <dbReference type="HAMAP-Rule" id="MF_00076"/>
    </source>
</evidence>
<comment type="catalytic activity">
    <reaction evidence="6 7">
        <text>D-erythro-1-(imidazol-4-yl)glycerol 3-phosphate = 3-(imidazol-4-yl)-2-oxopropyl phosphate + H2O</text>
        <dbReference type="Rhea" id="RHEA:11040"/>
        <dbReference type="ChEBI" id="CHEBI:15377"/>
        <dbReference type="ChEBI" id="CHEBI:57766"/>
        <dbReference type="ChEBI" id="CHEBI:58278"/>
        <dbReference type="EC" id="4.2.1.19"/>
    </reaction>
</comment>
<evidence type="ECO:0000313" key="9">
    <source>
        <dbReference type="Proteomes" id="UP000216024"/>
    </source>
</evidence>
<evidence type="ECO:0000256" key="3">
    <source>
        <dbReference type="ARBA" id="ARBA00022605"/>
    </source>
</evidence>
<accession>A0A267MLR6</accession>
<reference evidence="8 9" key="1">
    <citation type="submission" date="2017-06" db="EMBL/GenBank/DDBJ databases">
        <title>Draft genome sequence of anaerobic fermentative bacterium Anaeromicrobium sediminis DY2726D isolated from West Pacific Ocean sediments.</title>
        <authorList>
            <person name="Zeng X."/>
        </authorList>
    </citation>
    <scope>NUCLEOTIDE SEQUENCE [LARGE SCALE GENOMIC DNA]</scope>
    <source>
        <strain evidence="8 9">DY2726D</strain>
    </source>
</reference>
<keyword evidence="4 6" id="KW-0368">Histidine biosynthesis</keyword>
<dbReference type="EMBL" id="NIBG01000006">
    <property type="protein sequence ID" value="PAB59710.1"/>
    <property type="molecule type" value="Genomic_DNA"/>
</dbReference>
<comment type="subcellular location">
    <subcellularLocation>
        <location evidence="6 7">Cytoplasm</location>
    </subcellularLocation>
</comment>
<dbReference type="EC" id="4.2.1.19" evidence="6 7"/>
<dbReference type="UniPathway" id="UPA00031">
    <property type="reaction ID" value="UER00011"/>
</dbReference>
<keyword evidence="3 6" id="KW-0028">Amino-acid biosynthesis</keyword>
<protein>
    <recommendedName>
        <fullName evidence="2 6">Imidazoleglycerol-phosphate dehydratase</fullName>
        <shortName evidence="6">IGPD</shortName>
        <ecNumber evidence="6 7">4.2.1.19</ecNumber>
    </recommendedName>
</protein>
<dbReference type="Pfam" id="PF00475">
    <property type="entry name" value="IGPD"/>
    <property type="match status" value="1"/>
</dbReference>
<dbReference type="PANTHER" id="PTHR23133:SF2">
    <property type="entry name" value="IMIDAZOLEGLYCEROL-PHOSPHATE DEHYDRATASE"/>
    <property type="match status" value="1"/>
</dbReference>
<dbReference type="NCBIfam" id="NF002111">
    <property type="entry name" value="PRK00951.2-1"/>
    <property type="match status" value="1"/>
</dbReference>
<dbReference type="FunFam" id="3.30.230.40:FF:000001">
    <property type="entry name" value="Imidazoleglycerol-phosphate dehydratase HisB"/>
    <property type="match status" value="1"/>
</dbReference>
<dbReference type="GO" id="GO:0000105">
    <property type="term" value="P:L-histidine biosynthetic process"/>
    <property type="evidence" value="ECO:0007669"/>
    <property type="project" value="UniProtKB-UniRule"/>
</dbReference>
<evidence type="ECO:0000256" key="5">
    <source>
        <dbReference type="ARBA" id="ARBA00023239"/>
    </source>
</evidence>
<organism evidence="8 9">
    <name type="scientific">Anaeromicrobium sediminis</name>
    <dbReference type="NCBI Taxonomy" id="1478221"/>
    <lineage>
        <taxon>Bacteria</taxon>
        <taxon>Bacillati</taxon>
        <taxon>Bacillota</taxon>
        <taxon>Clostridia</taxon>
        <taxon>Peptostreptococcales</taxon>
        <taxon>Thermotaleaceae</taxon>
        <taxon>Anaeromicrobium</taxon>
    </lineage>
</organism>
<comment type="caution">
    <text evidence="8">The sequence shown here is derived from an EMBL/GenBank/DDBJ whole genome shotgun (WGS) entry which is preliminary data.</text>
</comment>
<dbReference type="GO" id="GO:0004424">
    <property type="term" value="F:imidazoleglycerol-phosphate dehydratase activity"/>
    <property type="evidence" value="ECO:0007669"/>
    <property type="project" value="UniProtKB-UniRule"/>
</dbReference>
<dbReference type="InterPro" id="IPR020565">
    <property type="entry name" value="ImidazoleglycerP_deHydtase_CS"/>
</dbReference>
<dbReference type="InterPro" id="IPR038494">
    <property type="entry name" value="IGPD_sf"/>
</dbReference>
<dbReference type="SUPFAM" id="SSF54211">
    <property type="entry name" value="Ribosomal protein S5 domain 2-like"/>
    <property type="match status" value="2"/>
</dbReference>
<dbReference type="PANTHER" id="PTHR23133">
    <property type="entry name" value="IMIDAZOLEGLYCEROL-PHOSPHATE DEHYDRATASE HIS7"/>
    <property type="match status" value="1"/>
</dbReference>
<dbReference type="AlphaFoldDB" id="A0A267MLR6"/>
<keyword evidence="5 6" id="KW-0456">Lyase</keyword>
<dbReference type="FunFam" id="3.30.230.40:FF:000003">
    <property type="entry name" value="Imidazoleglycerol-phosphate dehydratase HisB"/>
    <property type="match status" value="1"/>
</dbReference>
<name>A0A267MLR6_9FIRM</name>
<evidence type="ECO:0000256" key="7">
    <source>
        <dbReference type="RuleBase" id="RU000599"/>
    </source>
</evidence>
<dbReference type="InterPro" id="IPR020568">
    <property type="entry name" value="Ribosomal_Su5_D2-typ_SF"/>
</dbReference>
<proteinExistence type="inferred from homology"/>
<keyword evidence="6" id="KW-0963">Cytoplasm</keyword>
<evidence type="ECO:0000256" key="2">
    <source>
        <dbReference type="ARBA" id="ARBA00016664"/>
    </source>
</evidence>
<evidence type="ECO:0000313" key="8">
    <source>
        <dbReference type="EMBL" id="PAB59710.1"/>
    </source>
</evidence>
<dbReference type="NCBIfam" id="NF002114">
    <property type="entry name" value="PRK00951.2-4"/>
    <property type="match status" value="1"/>
</dbReference>
<dbReference type="HAMAP" id="MF_00076">
    <property type="entry name" value="HisB"/>
    <property type="match status" value="1"/>
</dbReference>
<dbReference type="PROSITE" id="PS00954">
    <property type="entry name" value="IGP_DEHYDRATASE_1"/>
    <property type="match status" value="1"/>
</dbReference>
<comment type="similarity">
    <text evidence="6 7">Belongs to the imidazoleglycerol-phosphate dehydratase family.</text>
</comment>
<evidence type="ECO:0000256" key="4">
    <source>
        <dbReference type="ARBA" id="ARBA00023102"/>
    </source>
</evidence>
<gene>
    <name evidence="6 8" type="primary">hisB</name>
    <name evidence="8" type="ORF">CCE28_09090</name>
</gene>
<sequence>MSRIGRLERKTEETQISVEINLDGSGKYSVDTGVGFLDHMLELFAKHGRFNLNVKAAGDLNVDCHHTVEDVGIVLGCAINEGLKENMKLRRYATTYTPMDETLSFVSLDVSGRPYLVFNGEFTVERLGDLDTEMIEEFFRSLVYNSKITAHLNILYGKNNHHKVESLFKGFGRALKEAVTIEDTLLSTKGSIEI</sequence>
<evidence type="ECO:0000256" key="1">
    <source>
        <dbReference type="ARBA" id="ARBA00005047"/>
    </source>
</evidence>
<keyword evidence="9" id="KW-1185">Reference proteome</keyword>
<comment type="pathway">
    <text evidence="1 6 7">Amino-acid biosynthesis; L-histidine biosynthesis; L-histidine from 5-phospho-alpha-D-ribose 1-diphosphate: step 6/9.</text>
</comment>
<dbReference type="Gene3D" id="3.30.230.40">
    <property type="entry name" value="Imidazole glycerol phosphate dehydratase, domain 1"/>
    <property type="match status" value="2"/>
</dbReference>
<dbReference type="InterPro" id="IPR000807">
    <property type="entry name" value="ImidazoleglycerolP_deHydtase"/>
</dbReference>